<dbReference type="InterPro" id="IPR002018">
    <property type="entry name" value="CarbesteraseB"/>
</dbReference>
<accession>A0A9P3HCT2</accession>
<dbReference type="PANTHER" id="PTHR11559">
    <property type="entry name" value="CARBOXYLESTERASE"/>
    <property type="match status" value="1"/>
</dbReference>
<dbReference type="InterPro" id="IPR002168">
    <property type="entry name" value="Lipase_GDXG_HIS_AS"/>
</dbReference>
<feature type="domain" description="Carboxylesterase type B" evidence="2">
    <location>
        <begin position="14"/>
        <end position="521"/>
    </location>
</feature>
<dbReference type="PROSITE" id="PS00941">
    <property type="entry name" value="CARBOXYLESTERASE_B_2"/>
    <property type="match status" value="1"/>
</dbReference>
<evidence type="ECO:0000259" key="2">
    <source>
        <dbReference type="Pfam" id="PF00135"/>
    </source>
</evidence>
<dbReference type="SUPFAM" id="SSF53474">
    <property type="entry name" value="alpha/beta-Hydrolases"/>
    <property type="match status" value="1"/>
</dbReference>
<dbReference type="GO" id="GO:0016787">
    <property type="term" value="F:hydrolase activity"/>
    <property type="evidence" value="ECO:0007669"/>
    <property type="project" value="InterPro"/>
</dbReference>
<dbReference type="InterPro" id="IPR029058">
    <property type="entry name" value="AB_hydrolase_fold"/>
</dbReference>
<organism evidence="3 4">
    <name type="scientific">Entomortierella parvispora</name>
    <dbReference type="NCBI Taxonomy" id="205924"/>
    <lineage>
        <taxon>Eukaryota</taxon>
        <taxon>Fungi</taxon>
        <taxon>Fungi incertae sedis</taxon>
        <taxon>Mucoromycota</taxon>
        <taxon>Mortierellomycotina</taxon>
        <taxon>Mortierellomycetes</taxon>
        <taxon>Mortierellales</taxon>
        <taxon>Mortierellaceae</taxon>
        <taxon>Entomortierella</taxon>
    </lineage>
</organism>
<dbReference type="PROSITE" id="PS01173">
    <property type="entry name" value="LIPASE_GDXG_HIS"/>
    <property type="match status" value="1"/>
</dbReference>
<dbReference type="EMBL" id="BQFW01000008">
    <property type="protein sequence ID" value="GJJ74180.1"/>
    <property type="molecule type" value="Genomic_DNA"/>
</dbReference>
<evidence type="ECO:0000313" key="3">
    <source>
        <dbReference type="EMBL" id="GJJ74180.1"/>
    </source>
</evidence>
<keyword evidence="4" id="KW-1185">Reference proteome</keyword>
<dbReference type="OrthoDB" id="408631at2759"/>
<reference evidence="3" key="2">
    <citation type="journal article" date="2022" name="Microbiol. Resour. Announc.">
        <title>Whole-Genome Sequence of Entomortierella parvispora E1425, a Mucoromycotan Fungus Associated with Burkholderiaceae-Related Endosymbiotic Bacteria.</title>
        <authorList>
            <person name="Herlambang A."/>
            <person name="Guo Y."/>
            <person name="Takashima Y."/>
            <person name="Narisawa K."/>
            <person name="Ohta H."/>
            <person name="Nishizawa T."/>
        </authorList>
    </citation>
    <scope>NUCLEOTIDE SEQUENCE</scope>
    <source>
        <strain evidence="3">E1425</strain>
    </source>
</reference>
<comment type="caution">
    <text evidence="3">The sequence shown here is derived from an EMBL/GenBank/DDBJ whole genome shotgun (WGS) entry which is preliminary data.</text>
</comment>
<name>A0A9P3HCT2_9FUNG</name>
<evidence type="ECO:0000313" key="4">
    <source>
        <dbReference type="Proteomes" id="UP000827284"/>
    </source>
</evidence>
<dbReference type="AlphaFoldDB" id="A0A9P3HCT2"/>
<dbReference type="Gene3D" id="3.40.50.1820">
    <property type="entry name" value="alpha/beta hydrolase"/>
    <property type="match status" value="1"/>
</dbReference>
<dbReference type="Proteomes" id="UP000827284">
    <property type="component" value="Unassembled WGS sequence"/>
</dbReference>
<reference evidence="3" key="1">
    <citation type="submission" date="2021-11" db="EMBL/GenBank/DDBJ databases">
        <authorList>
            <person name="Herlambang A."/>
            <person name="Guo Y."/>
            <person name="Takashima Y."/>
            <person name="Nishizawa T."/>
        </authorList>
    </citation>
    <scope>NUCLEOTIDE SEQUENCE</scope>
    <source>
        <strain evidence="3">E1425</strain>
    </source>
</reference>
<dbReference type="InterPro" id="IPR019819">
    <property type="entry name" value="Carboxylesterase_B_CS"/>
</dbReference>
<comment type="similarity">
    <text evidence="1">Belongs to the 'GDXG' lipolytic enzyme family.</text>
</comment>
<sequence>MRRVYIFRDDTRQIIVNASVGQIQGWRDQNAFRFLGIPYAEPPTGERRFAKAVLKAPFTNGVWDAIDYRYICPQMPLLPDRHDINKLQETLLSELENLAPEDEDCLFLNVYTPSLKGSGKSGLPVIVYVHGGGYSSFSGSTVLFEPGHMIARGGVVVVTLNYRLGFLGWFENQDTWNRTAVPGNQAVHDVVLALKWVQKNIAAFGGDPGRVTAMGESVGAVTVRALLSAPSTWNLYQNVIMESDPISLPFKPAAMAAQETTYFMEALGCAPQDIICARAVPIKDLLKAQLVAFDRALADNYWVTFGLLYRPVIDGDLIAANFSELAKQGRHNTQANILWGTMHDEAGLYAVPYWHDLVPVSNASAALLELFEKERIATVLNSGFFPLNQSQPDSFRITATRFATDYFWLCPLRYLSHLVSQHKRTFHYRFDRGRDIPLVNDPFCGSKTNRWCHSLDIQPSFGSGDAVPGYFQDGDDARFARQVIDRLTSFAKTGDPNPQPGQVGYEASNPDVTSVLWIAHEGGSGGDRYNPTLDLNVESAMTFDAEADACDWMEKDFLFDFLYHDPAKYKPTKPIV</sequence>
<dbReference type="Pfam" id="PF00135">
    <property type="entry name" value="COesterase"/>
    <property type="match status" value="1"/>
</dbReference>
<protein>
    <recommendedName>
        <fullName evidence="2">Carboxylesterase type B domain-containing protein</fullName>
    </recommendedName>
</protein>
<gene>
    <name evidence="3" type="ORF">EMPS_06538</name>
</gene>
<dbReference type="InterPro" id="IPR050309">
    <property type="entry name" value="Type-B_Carboxylest/Lipase"/>
</dbReference>
<proteinExistence type="inferred from homology"/>
<evidence type="ECO:0000256" key="1">
    <source>
        <dbReference type="ARBA" id="ARBA00010515"/>
    </source>
</evidence>